<evidence type="ECO:0000256" key="5">
    <source>
        <dbReference type="ARBA" id="ARBA00022794"/>
    </source>
</evidence>
<gene>
    <name evidence="9" type="ORF">BDK51DRAFT_24518</name>
</gene>
<keyword evidence="8" id="KW-0966">Cell projection</keyword>
<keyword evidence="5" id="KW-0970">Cilium biogenesis/degradation</keyword>
<comment type="subcellular location">
    <subcellularLocation>
        <location evidence="1">Cytoplasm</location>
        <location evidence="1">Cytoskeleton</location>
        <location evidence="1">Cilium axoneme</location>
    </subcellularLocation>
</comment>
<dbReference type="Proteomes" id="UP000269721">
    <property type="component" value="Unassembled WGS sequence"/>
</dbReference>
<keyword evidence="6" id="KW-0969">Cilium</keyword>
<keyword evidence="7" id="KW-0206">Cytoskeleton</keyword>
<evidence type="ECO:0000313" key="9">
    <source>
        <dbReference type="EMBL" id="RKO92289.1"/>
    </source>
</evidence>
<evidence type="ECO:0000256" key="3">
    <source>
        <dbReference type="ARBA" id="ARBA00021602"/>
    </source>
</evidence>
<accession>A0A4P9WHI6</accession>
<dbReference type="InterPro" id="IPR021897">
    <property type="entry name" value="FAP206"/>
</dbReference>
<proteinExistence type="inferred from homology"/>
<sequence length="656" mass="73884">MVPLPPATPVPDAKHLFLGGIHSHVHPAHITDTLAAFMVRAVVLDPRCDFRIEDELTRDEVERLIKISVDRIISVNSPVMETVRMQIYFDTNFPVQADFLHREKVARLNAAIPILREITEVKTKTISVYDALYRKIVSFLLHRGNAGNPTDIRVVREATAALESVFPQSELSVFISLSRAEKEAQLNGLAQLVTGIRLFNKHLGKGGESIDDLPALCTRELQDLASELTKETEMTEGLIQTFVAVVDYSDRNPRAEFGDAPPSRLRSALVFRRQYLIYLDAMQEQVQRTRTTLLALSERFDATIRDLKITCKAKTAVPVDQVYPQFIALANLWGNWLDELFLIAFRRGILDAVSFHSKSFAVDIPVATMTACQQFKKDIEPEILSETEVIAKASELMTAVAMSNVRGVEIIHPGNTTQYYRLPVEYGGFCPYTLIRRDGLVVPGDKNIGLIRYRDRLFAFVSIEAAKDFAKFPERYIEGVLEMAKRSPDLVQLLHLYTYFPTVEALENAKSFSRQRLLGQLPMVSEIGSQVDTHIMDSGIDPNYKWNEWALRRQALMLVNLKSKVTHSAQTDLSHFRRESETQHYQPKTQTTQTLESTTTNVPIKKNYLHGLRFNSNPAGPPKTYRFHVVDLSVDTDGEPCPYGGGGYGSKVDAGV</sequence>
<dbReference type="GO" id="GO:0036064">
    <property type="term" value="C:ciliary basal body"/>
    <property type="evidence" value="ECO:0007669"/>
    <property type="project" value="TreeGrafter"/>
</dbReference>
<reference evidence="10" key="1">
    <citation type="journal article" date="2018" name="Nat. Microbiol.">
        <title>Leveraging single-cell genomics to expand the fungal tree of life.</title>
        <authorList>
            <person name="Ahrendt S.R."/>
            <person name="Quandt C.A."/>
            <person name="Ciobanu D."/>
            <person name="Clum A."/>
            <person name="Salamov A."/>
            <person name="Andreopoulos B."/>
            <person name="Cheng J.F."/>
            <person name="Woyke T."/>
            <person name="Pelin A."/>
            <person name="Henrissat B."/>
            <person name="Reynolds N.K."/>
            <person name="Benny G.L."/>
            <person name="Smith M.E."/>
            <person name="James T.Y."/>
            <person name="Grigoriev I.V."/>
        </authorList>
    </citation>
    <scope>NUCLEOTIDE SEQUENCE [LARGE SCALE GENOMIC DNA]</scope>
</reference>
<evidence type="ECO:0000256" key="1">
    <source>
        <dbReference type="ARBA" id="ARBA00004430"/>
    </source>
</evidence>
<evidence type="ECO:0000256" key="6">
    <source>
        <dbReference type="ARBA" id="ARBA00023069"/>
    </source>
</evidence>
<evidence type="ECO:0000256" key="8">
    <source>
        <dbReference type="ARBA" id="ARBA00023273"/>
    </source>
</evidence>
<dbReference type="PANTHER" id="PTHR21442">
    <property type="entry name" value="CILIA- AND FLAGELLA-ASSOCIATED PROTEIN 206"/>
    <property type="match status" value="1"/>
</dbReference>
<dbReference type="EMBL" id="KZ994699">
    <property type="protein sequence ID" value="RKO92289.1"/>
    <property type="molecule type" value="Genomic_DNA"/>
</dbReference>
<dbReference type="OrthoDB" id="10251073at2759"/>
<evidence type="ECO:0000256" key="7">
    <source>
        <dbReference type="ARBA" id="ARBA00023212"/>
    </source>
</evidence>
<dbReference type="PANTHER" id="PTHR21442:SF0">
    <property type="entry name" value="CILIA- AND FLAGELLA-ASSOCIATED PROTEIN 206"/>
    <property type="match status" value="1"/>
</dbReference>
<keyword evidence="10" id="KW-1185">Reference proteome</keyword>
<name>A0A4P9WHI6_9FUNG</name>
<evidence type="ECO:0000256" key="4">
    <source>
        <dbReference type="ARBA" id="ARBA00022490"/>
    </source>
</evidence>
<protein>
    <recommendedName>
        <fullName evidence="3">Cilia- and flagella-associated protein 206</fullName>
    </recommendedName>
</protein>
<dbReference type="GO" id="GO:0005930">
    <property type="term" value="C:axoneme"/>
    <property type="evidence" value="ECO:0007669"/>
    <property type="project" value="UniProtKB-SubCell"/>
</dbReference>
<dbReference type="AlphaFoldDB" id="A0A4P9WHI6"/>
<comment type="similarity">
    <text evidence="2">Belongs to the CFAP206 family.</text>
</comment>
<evidence type="ECO:0000256" key="2">
    <source>
        <dbReference type="ARBA" id="ARBA00010500"/>
    </source>
</evidence>
<evidence type="ECO:0000313" key="10">
    <source>
        <dbReference type="Proteomes" id="UP000269721"/>
    </source>
</evidence>
<keyword evidence="4" id="KW-0963">Cytoplasm</keyword>
<dbReference type="Pfam" id="PF12018">
    <property type="entry name" value="FAP206"/>
    <property type="match status" value="1"/>
</dbReference>
<dbReference type="GO" id="GO:0030030">
    <property type="term" value="P:cell projection organization"/>
    <property type="evidence" value="ECO:0007669"/>
    <property type="project" value="UniProtKB-KW"/>
</dbReference>
<organism evidence="9 10">
    <name type="scientific">Blyttiomyces helicus</name>
    <dbReference type="NCBI Taxonomy" id="388810"/>
    <lineage>
        <taxon>Eukaryota</taxon>
        <taxon>Fungi</taxon>
        <taxon>Fungi incertae sedis</taxon>
        <taxon>Chytridiomycota</taxon>
        <taxon>Chytridiomycota incertae sedis</taxon>
        <taxon>Chytridiomycetes</taxon>
        <taxon>Chytridiomycetes incertae sedis</taxon>
        <taxon>Blyttiomyces</taxon>
    </lineage>
</organism>
<dbReference type="GO" id="GO:0003356">
    <property type="term" value="P:regulation of cilium beat frequency"/>
    <property type="evidence" value="ECO:0007669"/>
    <property type="project" value="TreeGrafter"/>
</dbReference>